<dbReference type="NCBIfam" id="TIGR00378">
    <property type="entry name" value="cax"/>
    <property type="match status" value="1"/>
</dbReference>
<feature type="transmembrane region" description="Helical" evidence="9">
    <location>
        <begin position="66"/>
        <end position="87"/>
    </location>
</feature>
<feature type="transmembrane region" description="Helical" evidence="9">
    <location>
        <begin position="35"/>
        <end position="54"/>
    </location>
</feature>
<evidence type="ECO:0000259" key="10">
    <source>
        <dbReference type="Pfam" id="PF01699"/>
    </source>
</evidence>
<keyword evidence="12" id="KW-1185">Reference proteome</keyword>
<evidence type="ECO:0000256" key="5">
    <source>
        <dbReference type="ARBA" id="ARBA00022837"/>
    </source>
</evidence>
<keyword evidence="2 9" id="KW-0813">Transport</keyword>
<dbReference type="GO" id="GO:0012505">
    <property type="term" value="C:endomembrane system"/>
    <property type="evidence" value="ECO:0007669"/>
    <property type="project" value="UniProtKB-SubCell"/>
</dbReference>
<keyword evidence="8 9" id="KW-0472">Membrane</keyword>
<evidence type="ECO:0000256" key="2">
    <source>
        <dbReference type="ARBA" id="ARBA00022448"/>
    </source>
</evidence>
<evidence type="ECO:0000256" key="6">
    <source>
        <dbReference type="ARBA" id="ARBA00022989"/>
    </source>
</evidence>
<proteinExistence type="inferred from homology"/>
<dbReference type="InterPro" id="IPR044880">
    <property type="entry name" value="NCX_ion-bd_dom_sf"/>
</dbReference>
<feature type="domain" description="Sodium/calcium exchanger membrane region" evidence="10">
    <location>
        <begin position="33"/>
        <end position="187"/>
    </location>
</feature>
<organism evidence="11 12">
    <name type="scientific">Levilinea saccharolytica</name>
    <dbReference type="NCBI Taxonomy" id="229921"/>
    <lineage>
        <taxon>Bacteria</taxon>
        <taxon>Bacillati</taxon>
        <taxon>Chloroflexota</taxon>
        <taxon>Anaerolineae</taxon>
        <taxon>Anaerolineales</taxon>
        <taxon>Anaerolineaceae</taxon>
        <taxon>Levilinea</taxon>
    </lineage>
</organism>
<keyword evidence="5 9" id="KW-0106">Calcium</keyword>
<dbReference type="Proteomes" id="UP000050501">
    <property type="component" value="Unassembled WGS sequence"/>
</dbReference>
<evidence type="ECO:0000313" key="12">
    <source>
        <dbReference type="Proteomes" id="UP000050501"/>
    </source>
</evidence>
<dbReference type="RefSeq" id="WP_062418329.1">
    <property type="nucleotide sequence ID" value="NZ_DF967974.1"/>
</dbReference>
<feature type="domain" description="Sodium/calcium exchanger membrane region" evidence="10">
    <location>
        <begin position="215"/>
        <end position="355"/>
    </location>
</feature>
<comment type="function">
    <text evidence="9">Ca(+)/H(+) antiporter that extrudes calcium in exchange for external protons.</text>
</comment>
<dbReference type="PANTHER" id="PTHR31503">
    <property type="entry name" value="VACUOLAR CALCIUM ION TRANSPORTER"/>
    <property type="match status" value="1"/>
</dbReference>
<keyword evidence="7 9" id="KW-0406">Ion transport</keyword>
<feature type="transmembrane region" description="Helical" evidence="9">
    <location>
        <begin position="283"/>
        <end position="306"/>
    </location>
</feature>
<comment type="similarity">
    <text evidence="9">Belongs to the Ca(2+):cation antiporter (CaCA) (TC 2.A.19) family.</text>
</comment>
<feature type="transmembrane region" description="Helical" evidence="9">
    <location>
        <begin position="312"/>
        <end position="333"/>
    </location>
</feature>
<feature type="transmembrane region" description="Helical" evidence="9">
    <location>
        <begin position="249"/>
        <end position="271"/>
    </location>
</feature>
<evidence type="ECO:0000256" key="8">
    <source>
        <dbReference type="ARBA" id="ARBA00023136"/>
    </source>
</evidence>
<dbReference type="EMBL" id="LGCM01000035">
    <property type="protein sequence ID" value="KPL81764.1"/>
    <property type="molecule type" value="Genomic_DNA"/>
</dbReference>
<keyword evidence="4 9" id="KW-0812">Transmembrane</keyword>
<gene>
    <name evidence="11" type="ORF">ADN01_09200</name>
</gene>
<reference evidence="11 12" key="1">
    <citation type="submission" date="2015-07" db="EMBL/GenBank/DDBJ databases">
        <title>Genome sequence of Levilinea saccharolytica DSM 16555.</title>
        <authorList>
            <person name="Hemp J."/>
            <person name="Ward L.M."/>
            <person name="Pace L.A."/>
            <person name="Fischer W.W."/>
        </authorList>
    </citation>
    <scope>NUCLEOTIDE SEQUENCE [LARGE SCALE GENOMIC DNA]</scope>
    <source>
        <strain evidence="11 12">KIBI-1</strain>
    </source>
</reference>
<evidence type="ECO:0000313" key="11">
    <source>
        <dbReference type="EMBL" id="KPL81764.1"/>
    </source>
</evidence>
<accession>A0A0P6XEV6</accession>
<evidence type="ECO:0000256" key="1">
    <source>
        <dbReference type="ARBA" id="ARBA00004127"/>
    </source>
</evidence>
<comment type="subcellular location">
    <subcellularLocation>
        <location evidence="1">Endomembrane system</location>
        <topology evidence="1">Multi-pass membrane protein</topology>
    </subcellularLocation>
</comment>
<comment type="caution">
    <text evidence="9">Lacks conserved residue(s) required for the propagation of feature annotation.</text>
</comment>
<dbReference type="GO" id="GO:0006874">
    <property type="term" value="P:intracellular calcium ion homeostasis"/>
    <property type="evidence" value="ECO:0007669"/>
    <property type="project" value="TreeGrafter"/>
</dbReference>
<keyword evidence="6 9" id="KW-1133">Transmembrane helix</keyword>
<dbReference type="Gene3D" id="1.20.1420.30">
    <property type="entry name" value="NCX, central ion-binding region"/>
    <property type="match status" value="1"/>
</dbReference>
<comment type="caution">
    <text evidence="11">The sequence shown here is derived from an EMBL/GenBank/DDBJ whole genome shotgun (WGS) entry which is preliminary data.</text>
</comment>
<dbReference type="InterPro" id="IPR004798">
    <property type="entry name" value="CAX-like"/>
</dbReference>
<feature type="transmembrane region" description="Helical" evidence="9">
    <location>
        <begin position="209"/>
        <end position="229"/>
    </location>
</feature>
<protein>
    <recommendedName>
        <fullName evidence="9">Ca(2+)/H(+) antiporter</fullName>
    </recommendedName>
</protein>
<dbReference type="GO" id="GO:0015369">
    <property type="term" value="F:calcium:proton antiporter activity"/>
    <property type="evidence" value="ECO:0007669"/>
    <property type="project" value="UniProtKB-UniRule"/>
</dbReference>
<feature type="transmembrane region" description="Helical" evidence="9">
    <location>
        <begin position="99"/>
        <end position="120"/>
    </location>
</feature>
<feature type="transmembrane region" description="Helical" evidence="9">
    <location>
        <begin position="340"/>
        <end position="360"/>
    </location>
</feature>
<dbReference type="GO" id="GO:0016020">
    <property type="term" value="C:membrane"/>
    <property type="evidence" value="ECO:0007669"/>
    <property type="project" value="InterPro"/>
</dbReference>
<dbReference type="AlphaFoldDB" id="A0A0P6XEV6"/>
<dbReference type="Pfam" id="PF01699">
    <property type="entry name" value="Na_Ca_ex"/>
    <property type="match status" value="2"/>
</dbReference>
<feature type="transmembrane region" description="Helical" evidence="9">
    <location>
        <begin position="166"/>
        <end position="188"/>
    </location>
</feature>
<keyword evidence="9" id="KW-0050">Antiport</keyword>
<evidence type="ECO:0000256" key="3">
    <source>
        <dbReference type="ARBA" id="ARBA00022568"/>
    </source>
</evidence>
<dbReference type="PANTHER" id="PTHR31503:SF22">
    <property type="entry name" value="VACUOLAR CALCIUM ION TRANSPORTER"/>
    <property type="match status" value="1"/>
</dbReference>
<sequence>MNKIFQYLRKKPIAALLVFIPIALLAEFGEWGGLWVFALSAVGVIPLAGYIGEATEALAERTGPKIGGLLNATLGNAAELIITLVAIRAGLLDLVKASITGSIIGNLLLVLGMAMLYGGIKNGVQRFDRKQASNNAILLVLSVVALVIPSLFSHSIGPETSMEVEALSLGVSVVMIVLYALGLVYTLVAANSPITYDSTVPPQNHQGKHWSVGQALGILAISTVGVVFMSELLVGAVETVTSSLGLSEFFLGIILIPVVGNVAEHLVAVQVAGRNHMDLSVEVAVSSSLQIALFVAPLLVFVSLLMGHPLTLVFNQFELLALVGGVLIAALVSADGESNWLEGAALLAVYLILGIAFFMLPA</sequence>
<dbReference type="InterPro" id="IPR004837">
    <property type="entry name" value="NaCa_Exmemb"/>
</dbReference>
<evidence type="ECO:0000256" key="9">
    <source>
        <dbReference type="RuleBase" id="RU365028"/>
    </source>
</evidence>
<dbReference type="InterPro" id="IPR004713">
    <property type="entry name" value="CaH_exchang"/>
</dbReference>
<dbReference type="STRING" id="229921.ADN01_09200"/>
<keyword evidence="3 9" id="KW-0109">Calcium transport</keyword>
<feature type="transmembrane region" description="Helical" evidence="9">
    <location>
        <begin position="132"/>
        <end position="154"/>
    </location>
</feature>
<name>A0A0P6XEV6_9CHLR</name>
<evidence type="ECO:0000256" key="7">
    <source>
        <dbReference type="ARBA" id="ARBA00023065"/>
    </source>
</evidence>
<evidence type="ECO:0000256" key="4">
    <source>
        <dbReference type="ARBA" id="ARBA00022692"/>
    </source>
</evidence>